<accession>A0A317ZI61</accession>
<name>A0A317ZI61_9BACT</name>
<dbReference type="AlphaFoldDB" id="A0A317ZI61"/>
<comment type="caution">
    <text evidence="1">The sequence shown here is derived from an EMBL/GenBank/DDBJ whole genome shotgun (WGS) entry which is preliminary data.</text>
</comment>
<evidence type="ECO:0000313" key="1">
    <source>
        <dbReference type="EMBL" id="PXA03977.1"/>
    </source>
</evidence>
<reference evidence="1 2" key="1">
    <citation type="submission" date="2018-05" db="EMBL/GenBank/DDBJ databases">
        <title>Coraliomargarita sinensis sp. nov., isolated from a marine solar saltern.</title>
        <authorList>
            <person name="Zhou L.Y."/>
        </authorList>
    </citation>
    <scope>NUCLEOTIDE SEQUENCE [LARGE SCALE GENOMIC DNA]</scope>
    <source>
        <strain evidence="1 2">WN38</strain>
    </source>
</reference>
<organism evidence="1 2">
    <name type="scientific">Coraliomargarita sinensis</name>
    <dbReference type="NCBI Taxonomy" id="2174842"/>
    <lineage>
        <taxon>Bacteria</taxon>
        <taxon>Pseudomonadati</taxon>
        <taxon>Verrucomicrobiota</taxon>
        <taxon>Opitutia</taxon>
        <taxon>Puniceicoccales</taxon>
        <taxon>Coraliomargaritaceae</taxon>
        <taxon>Coraliomargarita</taxon>
    </lineage>
</organism>
<proteinExistence type="predicted"/>
<dbReference type="InParanoid" id="A0A317ZI61"/>
<dbReference type="Proteomes" id="UP000247099">
    <property type="component" value="Unassembled WGS sequence"/>
</dbReference>
<gene>
    <name evidence="1" type="ORF">DDZ13_10085</name>
</gene>
<protein>
    <submittedName>
        <fullName evidence="1">Uncharacterized protein</fullName>
    </submittedName>
</protein>
<evidence type="ECO:0000313" key="2">
    <source>
        <dbReference type="Proteomes" id="UP000247099"/>
    </source>
</evidence>
<sequence>MKKSRQPAVVAVSLLLFGLLVYLVLSQRTDSPQPLGDLPGKEVEKEAVEIGPMHSIYFVNECSDVIVVKIEEEKKVFKPQERAYLRLPIKLDKGKISVYRKSESETKIVYESIIFLSEKRSIIMTASEKPDGSFKLFTEINPKT</sequence>
<keyword evidence="2" id="KW-1185">Reference proteome</keyword>
<dbReference type="RefSeq" id="WP_110131329.1">
    <property type="nucleotide sequence ID" value="NZ_QHJQ01000006.1"/>
</dbReference>
<dbReference type="EMBL" id="QHJQ01000006">
    <property type="protein sequence ID" value="PXA03977.1"/>
    <property type="molecule type" value="Genomic_DNA"/>
</dbReference>